<dbReference type="CDD" id="cd06561">
    <property type="entry name" value="AlkD_like"/>
    <property type="match status" value="1"/>
</dbReference>
<dbReference type="PANTHER" id="PTHR34070">
    <property type="entry name" value="ARMADILLO-TYPE FOLD"/>
    <property type="match status" value="1"/>
</dbReference>
<dbReference type="RefSeq" id="WP_330432810.1">
    <property type="nucleotide sequence ID" value="NZ_JAZDUF010000003.1"/>
</dbReference>
<evidence type="ECO:0000313" key="2">
    <source>
        <dbReference type="Proteomes" id="UP001347146"/>
    </source>
</evidence>
<dbReference type="Proteomes" id="UP001347146">
    <property type="component" value="Unassembled WGS sequence"/>
</dbReference>
<dbReference type="InterPro" id="IPR016024">
    <property type="entry name" value="ARM-type_fold"/>
</dbReference>
<sequence>MRATPADIEAAIAELADPVRAEGSARFFKTGPGQYGEGDRFIGVTVPQLRAVAKRFRGVDAATVDRLLASEIHEYRLAGLLLMRAEFERAPDDPTRRGWVDQYLGALAEGRVNNWDLVDASADPVLGAWLVRRGDHGKLVELASEPDLWMRRAGIVGTFAFLKHGVGEATLAVVPVVIDDRRDLIQKATGWMLREMGKRVDRDLLTSYLADHAPRMGRTALSYAIEHLEADERAHYRSLR</sequence>
<organism evidence="1 2">
    <name type="scientific">Gordonia sesuvii</name>
    <dbReference type="NCBI Taxonomy" id="3116777"/>
    <lineage>
        <taxon>Bacteria</taxon>
        <taxon>Bacillati</taxon>
        <taxon>Actinomycetota</taxon>
        <taxon>Actinomycetes</taxon>
        <taxon>Mycobacteriales</taxon>
        <taxon>Gordoniaceae</taxon>
        <taxon>Gordonia</taxon>
    </lineage>
</organism>
<reference evidence="1 2" key="1">
    <citation type="submission" date="2024-01" db="EMBL/GenBank/DDBJ databases">
        <title>Draft genome sequence of Gordonia sp. LSe1-13.</title>
        <authorList>
            <person name="Suphannarot A."/>
            <person name="Mingma R."/>
        </authorList>
    </citation>
    <scope>NUCLEOTIDE SEQUENCE [LARGE SCALE GENOMIC DNA]</scope>
    <source>
        <strain evidence="1 2">LSe1-13</strain>
    </source>
</reference>
<evidence type="ECO:0000313" key="1">
    <source>
        <dbReference type="EMBL" id="MEE3851126.1"/>
    </source>
</evidence>
<gene>
    <name evidence="1" type="ORF">VZC37_12330</name>
</gene>
<protein>
    <submittedName>
        <fullName evidence="1">DNA alkylation repair protein</fullName>
    </submittedName>
</protein>
<proteinExistence type="predicted"/>
<dbReference type="EMBL" id="JAZDUF010000003">
    <property type="protein sequence ID" value="MEE3851126.1"/>
    <property type="molecule type" value="Genomic_DNA"/>
</dbReference>
<dbReference type="PANTHER" id="PTHR34070:SF1">
    <property type="entry name" value="DNA ALKYLATION REPAIR PROTEIN"/>
    <property type="match status" value="1"/>
</dbReference>
<dbReference type="SUPFAM" id="SSF48371">
    <property type="entry name" value="ARM repeat"/>
    <property type="match status" value="1"/>
</dbReference>
<dbReference type="Gene3D" id="1.25.10.90">
    <property type="match status" value="1"/>
</dbReference>
<dbReference type="Pfam" id="PF08713">
    <property type="entry name" value="DNA_alkylation"/>
    <property type="match status" value="1"/>
</dbReference>
<accession>A0ABU7MDF1</accession>
<name>A0ABU7MDF1_9ACTN</name>
<dbReference type="InterPro" id="IPR014825">
    <property type="entry name" value="DNA_alkylation"/>
</dbReference>
<keyword evidence="2" id="KW-1185">Reference proteome</keyword>
<comment type="caution">
    <text evidence="1">The sequence shown here is derived from an EMBL/GenBank/DDBJ whole genome shotgun (WGS) entry which is preliminary data.</text>
</comment>